<evidence type="ECO:0000256" key="13">
    <source>
        <dbReference type="RuleBase" id="RU000352"/>
    </source>
</evidence>
<dbReference type="PROSITE" id="PS00228">
    <property type="entry name" value="TUBULIN_B_AUTOREG"/>
    <property type="match status" value="1"/>
</dbReference>
<evidence type="ECO:0000313" key="18">
    <source>
        <dbReference type="Proteomes" id="UP000006672"/>
    </source>
</evidence>
<evidence type="ECO:0000256" key="7">
    <source>
        <dbReference type="ARBA" id="ARBA00022741"/>
    </source>
</evidence>
<dbReference type="OrthoDB" id="1844at2759"/>
<dbReference type="SMART" id="SM00865">
    <property type="entry name" value="Tubulin_C"/>
    <property type="match status" value="1"/>
</dbReference>
<dbReference type="SUPFAM" id="SSF55307">
    <property type="entry name" value="Tubulin C-terminal domain-like"/>
    <property type="match status" value="1"/>
</dbReference>
<reference evidence="16" key="2">
    <citation type="submission" date="2012-12" db="EMBL/GenBank/DDBJ databases">
        <authorList>
            <person name="Gao Y.W."/>
            <person name="Fan S.T."/>
            <person name="Sun H.T."/>
            <person name="Wang Z."/>
            <person name="Gao X.L."/>
            <person name="Li Y.G."/>
            <person name="Wang T.C."/>
            <person name="Zhang K."/>
            <person name="Xu W.W."/>
            <person name="Yu Z.J."/>
            <person name="Xia X.Z."/>
        </authorList>
    </citation>
    <scope>NUCLEOTIDE SEQUENCE</scope>
    <source>
        <strain evidence="16">FR3</strain>
    </source>
</reference>
<dbReference type="InterPro" id="IPR000217">
    <property type="entry name" value="Tubulin"/>
</dbReference>
<dbReference type="PRINTS" id="PR01162">
    <property type="entry name" value="ALPHATUBULIN"/>
</dbReference>
<dbReference type="InterPro" id="IPR013838">
    <property type="entry name" value="Beta-tubulin_BS"/>
</dbReference>
<comment type="catalytic activity">
    <reaction evidence="12">
        <text>GTP + H2O = GDP + phosphate + H(+)</text>
        <dbReference type="Rhea" id="RHEA:19669"/>
        <dbReference type="ChEBI" id="CHEBI:15377"/>
        <dbReference type="ChEBI" id="CHEBI:15378"/>
        <dbReference type="ChEBI" id="CHEBI:37565"/>
        <dbReference type="ChEBI" id="CHEBI:43474"/>
        <dbReference type="ChEBI" id="CHEBI:58189"/>
    </reaction>
    <physiologicalReaction direction="left-to-right" evidence="12">
        <dbReference type="Rhea" id="RHEA:19670"/>
    </physiologicalReaction>
</comment>
<dbReference type="InterPro" id="IPR017975">
    <property type="entry name" value="Tubulin_CS"/>
</dbReference>
<keyword evidence="11" id="KW-0206">Cytoskeleton</keyword>
<keyword evidence="5 13" id="KW-0493">Microtubule</keyword>
<reference evidence="17" key="3">
    <citation type="submission" date="2019-04" db="EMBL/GenBank/DDBJ databases">
        <authorList>
            <person name="Howe K."/>
            <person name="Paulini M."/>
            <person name="Williams G."/>
        </authorList>
    </citation>
    <scope>NUCLEOTIDE SEQUENCE [LARGE SCALE GENOMIC DNA]</scope>
    <source>
        <strain evidence="17">FR3</strain>
    </source>
</reference>
<evidence type="ECO:0000256" key="3">
    <source>
        <dbReference type="ARBA" id="ARBA00009636"/>
    </source>
</evidence>
<evidence type="ECO:0000256" key="2">
    <source>
        <dbReference type="ARBA" id="ARBA00004245"/>
    </source>
</evidence>
<dbReference type="InterPro" id="IPR008280">
    <property type="entry name" value="Tub_FtsZ_C"/>
</dbReference>
<dbReference type="CTD" id="6105962"/>
<dbReference type="GeneID" id="6105962"/>
<dbReference type="PANTHER" id="PTHR11588">
    <property type="entry name" value="TUBULIN"/>
    <property type="match status" value="1"/>
</dbReference>
<evidence type="ECO:0000256" key="10">
    <source>
        <dbReference type="ARBA" id="ARBA00023134"/>
    </source>
</evidence>
<dbReference type="Gene3D" id="3.30.1330.20">
    <property type="entry name" value="Tubulin/FtsZ, C-terminal domain"/>
    <property type="match status" value="2"/>
</dbReference>
<dbReference type="RefSeq" id="XP_042930870.1">
    <property type="nucleotide sequence ID" value="XM_043074936.1"/>
</dbReference>
<keyword evidence="10 13" id="KW-0342">GTP-binding</keyword>
<dbReference type="CDD" id="cd02186">
    <property type="entry name" value="alpha_tubulin"/>
    <property type="match status" value="1"/>
</dbReference>
<keyword evidence="8" id="KW-0378">Hydrolase</keyword>
<evidence type="ECO:0000313" key="17">
    <source>
        <dbReference type="EMBL" id="VIO88423.1"/>
    </source>
</evidence>
<dbReference type="GO" id="GO:0005200">
    <property type="term" value="F:structural constituent of cytoskeleton"/>
    <property type="evidence" value="ECO:0007669"/>
    <property type="project" value="InterPro"/>
</dbReference>
<evidence type="ECO:0000259" key="14">
    <source>
        <dbReference type="SMART" id="SM00864"/>
    </source>
</evidence>
<feature type="domain" description="Tubulin/FtsZ GTPase" evidence="14">
    <location>
        <begin position="51"/>
        <end position="248"/>
    </location>
</feature>
<evidence type="ECO:0000256" key="4">
    <source>
        <dbReference type="ARBA" id="ARBA00022490"/>
    </source>
</evidence>
<gene>
    <name evidence="16 19 20" type="ORF">Bm8845</name>
    <name evidence="17" type="ORF">BM_BM8845</name>
    <name evidence="16" type="ORF">BM_Bm8845</name>
</gene>
<keyword evidence="6" id="KW-0479">Metal-binding</keyword>
<comment type="similarity">
    <text evidence="3 13">Belongs to the tubulin family.</text>
</comment>
<evidence type="ECO:0000313" key="16">
    <source>
        <dbReference type="EMBL" id="CDQ03452.1"/>
    </source>
</evidence>
<evidence type="ECO:0000256" key="8">
    <source>
        <dbReference type="ARBA" id="ARBA00022801"/>
    </source>
</evidence>
<evidence type="ECO:0000256" key="1">
    <source>
        <dbReference type="ARBA" id="ARBA00001946"/>
    </source>
</evidence>
<name>A0A0K0JX89_BRUMA</name>
<dbReference type="GO" id="GO:0005874">
    <property type="term" value="C:microtubule"/>
    <property type="evidence" value="ECO:0007669"/>
    <property type="project" value="UniProtKB-KW"/>
</dbReference>
<dbReference type="Pfam" id="PF00091">
    <property type="entry name" value="Tubulin"/>
    <property type="match status" value="1"/>
</dbReference>
<dbReference type="Pfam" id="PF03953">
    <property type="entry name" value="Tubulin_C"/>
    <property type="match status" value="1"/>
</dbReference>
<dbReference type="EMBL" id="LN856728">
    <property type="protein sequence ID" value="CDQ03452.1"/>
    <property type="molecule type" value="Genomic_DNA"/>
</dbReference>
<dbReference type="SMR" id="A0A0K0JX89"/>
<dbReference type="GO" id="GO:0005525">
    <property type="term" value="F:GTP binding"/>
    <property type="evidence" value="ECO:0007669"/>
    <property type="project" value="UniProtKB-UniRule"/>
</dbReference>
<keyword evidence="18" id="KW-1185">Reference proteome</keyword>
<evidence type="ECO:0000256" key="6">
    <source>
        <dbReference type="ARBA" id="ARBA00022723"/>
    </source>
</evidence>
<feature type="domain" description="Tubulin/FtsZ 2-layer sandwich" evidence="15">
    <location>
        <begin position="250"/>
        <end position="347"/>
    </location>
</feature>
<dbReference type="GO" id="GO:0016787">
    <property type="term" value="F:hydrolase activity"/>
    <property type="evidence" value="ECO:0007669"/>
    <property type="project" value="UniProtKB-KW"/>
</dbReference>
<proteinExistence type="inferred from homology"/>
<evidence type="ECO:0000256" key="5">
    <source>
        <dbReference type="ARBA" id="ARBA00022701"/>
    </source>
</evidence>
<dbReference type="SMART" id="SM00864">
    <property type="entry name" value="Tubulin"/>
    <property type="match status" value="1"/>
</dbReference>
<reference evidence="16 18" key="1">
    <citation type="journal article" date="2007" name="Science">
        <title>Draft genome of the filarial nematode parasite Brugia malayi.</title>
        <authorList>
            <person name="Ghedin E."/>
            <person name="Wang S."/>
            <person name="Spiro D."/>
            <person name="Caler E."/>
            <person name="Zhao Q."/>
            <person name="Crabtree J."/>
            <person name="Allen J.E."/>
            <person name="Delcher A.L."/>
            <person name="Guiliano D.B."/>
            <person name="Miranda-Saavedra D."/>
            <person name="Angiuoli S.V."/>
            <person name="Creasy T."/>
            <person name="Amedeo P."/>
            <person name="Haas B."/>
            <person name="El-Sayed N.M."/>
            <person name="Wortman J.R."/>
            <person name="Feldblyum T."/>
            <person name="Tallon L."/>
            <person name="Schatz M."/>
            <person name="Shumway M."/>
            <person name="Koo H."/>
            <person name="Salzberg S.L."/>
            <person name="Schobel S."/>
            <person name="Pertea M."/>
            <person name="Pop M."/>
            <person name="White O."/>
            <person name="Barton G.J."/>
            <person name="Carlow C.K."/>
            <person name="Crawford M.J."/>
            <person name="Daub J."/>
            <person name="Dimmic M.W."/>
            <person name="Estes C.F."/>
            <person name="Foster J.M."/>
            <person name="Ganatra M."/>
            <person name="Gregory W.F."/>
            <person name="Johnson N.M."/>
            <person name="Jin J."/>
            <person name="Komuniecki R."/>
            <person name="Korf I."/>
            <person name="Kumar S."/>
            <person name="Laney S."/>
            <person name="Li B.W."/>
            <person name="Li W."/>
            <person name="Lindblom T.H."/>
            <person name="Lustigman S."/>
            <person name="Ma D."/>
            <person name="Maina C.V."/>
            <person name="Martin D.M."/>
            <person name="McCarter J.P."/>
            <person name="McReynolds L."/>
            <person name="Mitreva M."/>
            <person name="Nutman T.B."/>
            <person name="Parkinson J."/>
            <person name="Peregrin-Alvarez J.M."/>
            <person name="Poole C."/>
            <person name="Ren Q."/>
            <person name="Saunders L."/>
            <person name="Sluder A.E."/>
            <person name="Smith K."/>
            <person name="Stanke M."/>
            <person name="Unnasch T.R."/>
            <person name="Ware J."/>
            <person name="Wei A.D."/>
            <person name="Weil G."/>
            <person name="Williams D.J."/>
            <person name="Zhang Y."/>
            <person name="Williams S.A."/>
            <person name="Fraser-Liggett C."/>
            <person name="Slatko B."/>
            <person name="Blaxter M.L."/>
            <person name="Scott A.L."/>
        </authorList>
    </citation>
    <scope>NUCLEOTIDE SEQUENCE</scope>
    <source>
        <strain evidence="16 18">FR3</strain>
    </source>
</reference>
<dbReference type="InterPro" id="IPR002452">
    <property type="entry name" value="Alpha_tubulin"/>
</dbReference>
<dbReference type="WBParaSite" id="Bm8845b.1">
    <property type="protein sequence ID" value="Bm8845b.1"/>
    <property type="gene ID" value="WBGene00229106"/>
</dbReference>
<dbReference type="Gene3D" id="3.40.50.1440">
    <property type="entry name" value="Tubulin/FtsZ, GTPase domain"/>
    <property type="match status" value="1"/>
</dbReference>
<evidence type="ECO:0000256" key="9">
    <source>
        <dbReference type="ARBA" id="ARBA00022842"/>
    </source>
</evidence>
<dbReference type="PROSITE" id="PS00227">
    <property type="entry name" value="TUBULIN"/>
    <property type="match status" value="1"/>
</dbReference>
<evidence type="ECO:0000313" key="19">
    <source>
        <dbReference type="WBParaSite" id="Bm8845b.1"/>
    </source>
</evidence>
<evidence type="ECO:0000256" key="12">
    <source>
        <dbReference type="ARBA" id="ARBA00049117"/>
    </source>
</evidence>
<evidence type="ECO:0000259" key="15">
    <source>
        <dbReference type="SMART" id="SM00865"/>
    </source>
</evidence>
<dbReference type="SUPFAM" id="SSF52490">
    <property type="entry name" value="Tubulin nucleotide-binding domain-like"/>
    <property type="match status" value="1"/>
</dbReference>
<dbReference type="InterPro" id="IPR003008">
    <property type="entry name" value="Tubulin_FtsZ_GTPase"/>
</dbReference>
<dbReference type="AlphaFoldDB" id="A0A0K0JX89"/>
<keyword evidence="9" id="KW-0460">Magnesium</keyword>
<dbReference type="EMBL" id="CAAKNF010000196">
    <property type="protein sequence ID" value="VIO88423.1"/>
    <property type="molecule type" value="Genomic_DNA"/>
</dbReference>
<dbReference type="FunFam" id="3.40.50.1440:FF:000007">
    <property type="entry name" value="Tubulin alpha chain"/>
    <property type="match status" value="1"/>
</dbReference>
<comment type="subcellular location">
    <subcellularLocation>
        <location evidence="2">Cytoplasm</location>
        <location evidence="2">Cytoskeleton</location>
    </subcellularLocation>
</comment>
<dbReference type="InterPro" id="IPR023123">
    <property type="entry name" value="Tubulin_C"/>
</dbReference>
<dbReference type="Proteomes" id="UP000006672">
    <property type="component" value="Unassembled WGS sequence"/>
</dbReference>
<keyword evidence="4" id="KW-0963">Cytoplasm</keyword>
<sequence length="404" mass="45092">MREIISLHIGQAGVQIGGACWELFCLEHGIDVKGNLNLQSDQFGKRDISSLTTFFSEAADGHYVPRALLADLEPTVVDIVRAGKYKDLFHPLQMVTGREDAANNYARGHYSVGKDMIDKVMDRTRHLAENCDGLQGFLLFHSFGGGTGSGFTSLLMEHLTINYGKKSKLEFSVYPAPQISTSVLEPYNSVLMTHATLEIADCSFIVDNEAIYNLCHRNLDIDRPSYPNLNRLIAQVVSSTTASLRFKGALNVDLMEFQTNLVPYPRIHFPLVSYAPIVSVMQARHKTFSVMDITRDCFETSNQMVKIGINDKPPTTVPGGDAAPVPRGLCMLANTTAIAEAWARLNVKFDLMYSKRAFTHWFLSEGMEESEFIDARVDMDLLEKDYKEIAADEFDADSNDDCDF</sequence>
<comment type="function">
    <text evidence="13">Tubulin is the major constituent of microtubules, a cylinder consisting of laterally associated linear protofilaments composed of alpha- and beta-tubulin heterodimers. Microtubules grow by the addition of GTP-tubulin dimers to the microtubule end, where a stabilizing cap forms. Below the cap, tubulin dimers are in GDP-bound state, owing to GTPase activity of alpha-tubulin.</text>
</comment>
<comment type="subunit">
    <text evidence="13">Dimer of alpha and beta chains. A typical microtubule is a hollow water-filled tube with an outer diameter of 25 nm and an inner diameter of 15 nM. Alpha-beta heterodimers associate head-to-tail to form protofilaments running lengthwise along the microtubule wall with the beta-tubulin subunit facing the microtubule plus end conferring a structural polarity. Microtubules usually have 13 protofilaments but different protofilament numbers can be found in some organisms and specialized cells.</text>
</comment>
<accession>A0A4E9EXZ3</accession>
<keyword evidence="7 13" id="KW-0547">Nucleotide-binding</keyword>
<dbReference type="InterPro" id="IPR036525">
    <property type="entry name" value="Tubulin/FtsZ_GTPase_sf"/>
</dbReference>
<protein>
    <recommendedName>
        <fullName evidence="13">Tubulin alpha chain</fullName>
    </recommendedName>
</protein>
<reference evidence="19" key="4">
    <citation type="submission" date="2019-12" db="UniProtKB">
        <authorList>
            <consortium name="WormBaseParasite"/>
        </authorList>
    </citation>
    <scope>IDENTIFICATION</scope>
</reference>
<comment type="cofactor">
    <cofactor evidence="1">
        <name>Mg(2+)</name>
        <dbReference type="ChEBI" id="CHEBI:18420"/>
    </cofactor>
</comment>
<dbReference type="GO" id="GO:0046872">
    <property type="term" value="F:metal ion binding"/>
    <property type="evidence" value="ECO:0007669"/>
    <property type="project" value="UniProtKB-KW"/>
</dbReference>
<dbReference type="PROSITE" id="PS51257">
    <property type="entry name" value="PROKAR_LIPOPROTEIN"/>
    <property type="match status" value="1"/>
</dbReference>
<dbReference type="WormBase" id="Bm8845b">
    <property type="protein sequence ID" value="BM32002"/>
    <property type="gene ID" value="WBGene00229106"/>
</dbReference>
<evidence type="ECO:0000256" key="11">
    <source>
        <dbReference type="ARBA" id="ARBA00023212"/>
    </source>
</evidence>
<accession>A0A0K0JX89</accession>
<dbReference type="PRINTS" id="PR01161">
    <property type="entry name" value="TUBULIN"/>
</dbReference>
<dbReference type="GO" id="GO:0007017">
    <property type="term" value="P:microtubule-based process"/>
    <property type="evidence" value="ECO:0007669"/>
    <property type="project" value="InterPro"/>
</dbReference>
<dbReference type="InterPro" id="IPR037103">
    <property type="entry name" value="Tubulin/FtsZ-like_C"/>
</dbReference>
<dbReference type="Gene3D" id="1.10.287.600">
    <property type="entry name" value="Helix hairpin bin"/>
    <property type="match status" value="1"/>
</dbReference>
<organism evidence="16">
    <name type="scientific">Brugia malayi</name>
    <name type="common">Filarial nematode worm</name>
    <dbReference type="NCBI Taxonomy" id="6279"/>
    <lineage>
        <taxon>Eukaryota</taxon>
        <taxon>Metazoa</taxon>
        <taxon>Ecdysozoa</taxon>
        <taxon>Nematoda</taxon>
        <taxon>Chromadorea</taxon>
        <taxon>Rhabditida</taxon>
        <taxon>Spirurina</taxon>
        <taxon>Spiruromorpha</taxon>
        <taxon>Filarioidea</taxon>
        <taxon>Onchocercidae</taxon>
        <taxon>Brugia</taxon>
    </lineage>
</organism>
<dbReference type="InterPro" id="IPR018316">
    <property type="entry name" value="Tubulin/FtsZ_2-layer-sand-dom"/>
</dbReference>
<evidence type="ECO:0000313" key="20">
    <source>
        <dbReference type="WormBase" id="Bm8845b"/>
    </source>
</evidence>